<protein>
    <submittedName>
        <fullName evidence="3">Putative secreted lipase</fullName>
    </submittedName>
</protein>
<dbReference type="EMBL" id="CAIZ01000016">
    <property type="protein sequence ID" value="CCH68688.1"/>
    <property type="molecule type" value="Genomic_DNA"/>
</dbReference>
<sequence length="362" mass="39361">MCREELAEGHLTAERRRSRALRHLRGCPNWPARIADKRSRGGYPDEAMPSHRRHAVPSGTAPLGHFEVDGASRRGGLRGAIGHLASLVTTPQVILGSAIEAAWVATHLLTYPLGHLGGRGSHRTDYRIEHLPPIQRGLLLHHLEAAGTPILLVHGLIDNRSIFTLLRRGLSRRGFGSIFAMNWSTLTTDLRRAALDLGAEVEAIVAETGYERIHIVGHSLGGLIARYYVTRLGGDERVHTLVTVGTPHGGTYAAYAVPLRVITQMRPGSAFLEELDAPVPGCRTRFITYWSDADQVVLPQRNGALRHPDLAGRNIKLHGVGHISMPIVGTVVQGISEALAQLDHEGHTTREGATPISPGRRA</sequence>
<dbReference type="AlphaFoldDB" id="N0DXH3"/>
<dbReference type="SUPFAM" id="SSF53474">
    <property type="entry name" value="alpha/beta-Hydrolases"/>
    <property type="match status" value="1"/>
</dbReference>
<comment type="caution">
    <text evidence="3">The sequence shown here is derived from an EMBL/GenBank/DDBJ whole genome shotgun (WGS) entry which is preliminary data.</text>
</comment>
<dbReference type="GO" id="GO:0003824">
    <property type="term" value="F:catalytic activity"/>
    <property type="evidence" value="ECO:0007669"/>
    <property type="project" value="UniProtKB-ARBA"/>
</dbReference>
<reference evidence="3 4" key="1">
    <citation type="journal article" date="2013" name="ISME J.">
        <title>A metabolic model for members of the genus Tetrasphaera involved in enhanced biological phosphorus removal.</title>
        <authorList>
            <person name="Kristiansen R."/>
            <person name="Nguyen H.T.T."/>
            <person name="Saunders A.M."/>
            <person name="Nielsen J.L."/>
            <person name="Wimmer R."/>
            <person name="Le V.Q."/>
            <person name="McIlroy S.J."/>
            <person name="Petrovski S."/>
            <person name="Seviour R.J."/>
            <person name="Calteau A."/>
            <person name="Nielsen K.L."/>
            <person name="Nielsen P.H."/>
        </authorList>
    </citation>
    <scope>NUCLEOTIDE SEQUENCE [LARGE SCALE GENOMIC DNA]</scope>
    <source>
        <strain evidence="3 4">Lp2</strain>
    </source>
</reference>
<feature type="region of interest" description="Disordered" evidence="1">
    <location>
        <begin position="35"/>
        <end position="65"/>
    </location>
</feature>
<dbReference type="InterPro" id="IPR000073">
    <property type="entry name" value="AB_hydrolase_1"/>
</dbReference>
<evidence type="ECO:0000313" key="3">
    <source>
        <dbReference type="EMBL" id="CCH68688.1"/>
    </source>
</evidence>
<dbReference type="Pfam" id="PF00561">
    <property type="entry name" value="Abhydrolase_1"/>
    <property type="match status" value="1"/>
</dbReference>
<dbReference type="InterPro" id="IPR029058">
    <property type="entry name" value="AB_hydrolase_fold"/>
</dbReference>
<dbReference type="HOGENOM" id="CLU_065371_0_1_11"/>
<dbReference type="STRING" id="1193181.BN10_1120014"/>
<keyword evidence="4" id="KW-1185">Reference proteome</keyword>
<dbReference type="Gene3D" id="3.40.50.1820">
    <property type="entry name" value="alpha/beta hydrolase"/>
    <property type="match status" value="1"/>
</dbReference>
<evidence type="ECO:0000313" key="4">
    <source>
        <dbReference type="Proteomes" id="UP000013167"/>
    </source>
</evidence>
<dbReference type="eggNOG" id="COG1075">
    <property type="taxonomic scope" value="Bacteria"/>
</dbReference>
<accession>N0DXH3</accession>
<dbReference type="Proteomes" id="UP000013167">
    <property type="component" value="Unassembled WGS sequence"/>
</dbReference>
<proteinExistence type="predicted"/>
<dbReference type="PANTHER" id="PTHR37946:SF1">
    <property type="entry name" value="SLL1969 PROTEIN"/>
    <property type="match status" value="1"/>
</dbReference>
<evidence type="ECO:0000259" key="2">
    <source>
        <dbReference type="Pfam" id="PF00561"/>
    </source>
</evidence>
<organism evidence="3 4">
    <name type="scientific">Phycicoccus elongatus Lp2</name>
    <dbReference type="NCBI Taxonomy" id="1193181"/>
    <lineage>
        <taxon>Bacteria</taxon>
        <taxon>Bacillati</taxon>
        <taxon>Actinomycetota</taxon>
        <taxon>Actinomycetes</taxon>
        <taxon>Micrococcales</taxon>
        <taxon>Intrasporangiaceae</taxon>
        <taxon>Phycicoccus</taxon>
    </lineage>
</organism>
<feature type="domain" description="AB hydrolase-1" evidence="2">
    <location>
        <begin position="149"/>
        <end position="248"/>
    </location>
</feature>
<gene>
    <name evidence="3" type="ORF">BN10_1120014</name>
</gene>
<name>N0DXH3_9MICO</name>
<dbReference type="PANTHER" id="PTHR37946">
    <property type="entry name" value="SLL1969 PROTEIN"/>
    <property type="match status" value="1"/>
</dbReference>
<evidence type="ECO:0000256" key="1">
    <source>
        <dbReference type="SAM" id="MobiDB-lite"/>
    </source>
</evidence>